<evidence type="ECO:0000256" key="4">
    <source>
        <dbReference type="ARBA" id="ARBA00022597"/>
    </source>
</evidence>
<evidence type="ECO:0000256" key="2">
    <source>
        <dbReference type="ARBA" id="ARBA00022448"/>
    </source>
</evidence>
<keyword evidence="5" id="KW-0808">Transferase</keyword>
<evidence type="ECO:0000259" key="8">
    <source>
        <dbReference type="PROSITE" id="PS51101"/>
    </source>
</evidence>
<dbReference type="Gene3D" id="3.40.35.10">
    <property type="entry name" value="Phosphotransferase system, sorbose subfamily IIB component"/>
    <property type="match status" value="1"/>
</dbReference>
<evidence type="ECO:0000256" key="6">
    <source>
        <dbReference type="ARBA" id="ARBA00022683"/>
    </source>
</evidence>
<reference evidence="9 10" key="1">
    <citation type="submission" date="2021-03" db="EMBL/GenBank/DDBJ databases">
        <title>Sequencing the genomes of 1000 actinobacteria strains.</title>
        <authorList>
            <person name="Klenk H.-P."/>
        </authorList>
    </citation>
    <scope>NUCLEOTIDE SEQUENCE [LARGE SCALE GENOMIC DNA]</scope>
    <source>
        <strain evidence="9 10">DSM 14566</strain>
    </source>
</reference>
<proteinExistence type="predicted"/>
<accession>A0ABS4X168</accession>
<evidence type="ECO:0000256" key="7">
    <source>
        <dbReference type="ARBA" id="ARBA00022777"/>
    </source>
</evidence>
<evidence type="ECO:0000313" key="9">
    <source>
        <dbReference type="EMBL" id="MBP2381474.1"/>
    </source>
</evidence>
<keyword evidence="4" id="KW-0762">Sugar transport</keyword>
<keyword evidence="6" id="KW-0598">Phosphotransferase system</keyword>
<gene>
    <name evidence="9" type="ORF">JOF43_001431</name>
</gene>
<keyword evidence="3" id="KW-0963">Cytoplasm</keyword>
<evidence type="ECO:0000313" key="10">
    <source>
        <dbReference type="Proteomes" id="UP001519290"/>
    </source>
</evidence>
<dbReference type="Proteomes" id="UP001519290">
    <property type="component" value="Unassembled WGS sequence"/>
</dbReference>
<dbReference type="SUPFAM" id="SSF52728">
    <property type="entry name" value="PTS IIb component"/>
    <property type="match status" value="1"/>
</dbReference>
<feature type="domain" description="PTS EIIB type-4" evidence="8">
    <location>
        <begin position="1"/>
        <end position="163"/>
    </location>
</feature>
<keyword evidence="7" id="KW-0418">Kinase</keyword>
<organism evidence="9 10">
    <name type="scientific">Brachybacterium sacelli</name>
    <dbReference type="NCBI Taxonomy" id="173364"/>
    <lineage>
        <taxon>Bacteria</taxon>
        <taxon>Bacillati</taxon>
        <taxon>Actinomycetota</taxon>
        <taxon>Actinomycetes</taxon>
        <taxon>Micrococcales</taxon>
        <taxon>Dermabacteraceae</taxon>
        <taxon>Brachybacterium</taxon>
    </lineage>
</organism>
<evidence type="ECO:0000256" key="5">
    <source>
        <dbReference type="ARBA" id="ARBA00022679"/>
    </source>
</evidence>
<dbReference type="InterPro" id="IPR004720">
    <property type="entry name" value="PTS_IIB_sorbose-sp"/>
</dbReference>
<protein>
    <submittedName>
        <fullName evidence="9">PTS system mannose-specific IIB component</fullName>
    </submittedName>
</protein>
<dbReference type="InterPro" id="IPR036667">
    <property type="entry name" value="PTS_IIB_sorbose-sp_sf"/>
</dbReference>
<evidence type="ECO:0000256" key="3">
    <source>
        <dbReference type="ARBA" id="ARBA00022490"/>
    </source>
</evidence>
<dbReference type="RefSeq" id="WP_209900653.1">
    <property type="nucleotide sequence ID" value="NZ_BAAAJW010000002.1"/>
</dbReference>
<dbReference type="PROSITE" id="PS51101">
    <property type="entry name" value="PTS_EIIB_TYPE_4"/>
    <property type="match status" value="1"/>
</dbReference>
<sequence length="163" mass="17731">MIDLVRVDDRLIHGQVAVGWTAAVGANTILVVNDAAQADRTQATALKMGTPSGIALYIRSVAESGEIVQKFAQAKKARVLVILKSIRDATTLIEASDGAITELNVGGQRAEEGRIKLTDHTTVTEQEYQTLSKLHASGVAIDLRMLPRDTARTFEQLEHRRSQ</sequence>
<keyword evidence="2" id="KW-0813">Transport</keyword>
<dbReference type="EMBL" id="JAGIOD010000001">
    <property type="protein sequence ID" value="MBP2381474.1"/>
    <property type="molecule type" value="Genomic_DNA"/>
</dbReference>
<comment type="subcellular location">
    <subcellularLocation>
        <location evidence="1">Cytoplasm</location>
    </subcellularLocation>
</comment>
<dbReference type="Pfam" id="PF03830">
    <property type="entry name" value="PTSIIB_sorb"/>
    <property type="match status" value="1"/>
</dbReference>
<evidence type="ECO:0000256" key="1">
    <source>
        <dbReference type="ARBA" id="ARBA00004496"/>
    </source>
</evidence>
<keyword evidence="10" id="KW-1185">Reference proteome</keyword>
<name>A0ABS4X168_9MICO</name>
<comment type="caution">
    <text evidence="9">The sequence shown here is derived from an EMBL/GenBank/DDBJ whole genome shotgun (WGS) entry which is preliminary data.</text>
</comment>